<dbReference type="Proteomes" id="UP000231586">
    <property type="component" value="Unassembled WGS sequence"/>
</dbReference>
<accession>A0A2M8WWC7</accession>
<dbReference type="InterPro" id="IPR027383">
    <property type="entry name" value="Znf_put"/>
</dbReference>
<dbReference type="Pfam" id="PF13490">
    <property type="entry name" value="zf-HC2"/>
    <property type="match status" value="1"/>
</dbReference>
<dbReference type="RefSeq" id="WP_342747187.1">
    <property type="nucleotide sequence ID" value="NZ_PGTZ01000002.1"/>
</dbReference>
<reference evidence="2 3" key="1">
    <citation type="submission" date="2017-11" db="EMBL/GenBank/DDBJ databases">
        <title>Genomic Encyclopedia of Archaeal and Bacterial Type Strains, Phase II (KMG-II): From Individual Species to Whole Genera.</title>
        <authorList>
            <person name="Goeker M."/>
        </authorList>
    </citation>
    <scope>NUCLEOTIDE SEQUENCE [LARGE SCALE GENOMIC DNA]</scope>
    <source>
        <strain evidence="2 3">DSM 22413</strain>
    </source>
</reference>
<comment type="caution">
    <text evidence="2">The sequence shown here is derived from an EMBL/GenBank/DDBJ whole genome shotgun (WGS) entry which is preliminary data.</text>
</comment>
<sequence length="101" mass="11095">MNIEPIPHATGDDSCDHVVGHLYEYLDSEMTPEDAERMRAHLAHCSPCLAELGLDELVRQVLRRSCADKAPEGLRARVRAQLTVTRTTTVTTLSAGEAPLL</sequence>
<evidence type="ECO:0000313" key="3">
    <source>
        <dbReference type="Proteomes" id="UP000231586"/>
    </source>
</evidence>
<dbReference type="InterPro" id="IPR024020">
    <property type="entry name" value="Anit_sigma_mycothiol_RsrA"/>
</dbReference>
<dbReference type="EMBL" id="PGTZ01000002">
    <property type="protein sequence ID" value="PJI95223.1"/>
    <property type="molecule type" value="Genomic_DNA"/>
</dbReference>
<evidence type="ECO:0000313" key="2">
    <source>
        <dbReference type="EMBL" id="PJI95223.1"/>
    </source>
</evidence>
<keyword evidence="3" id="KW-1185">Reference proteome</keyword>
<dbReference type="AlphaFoldDB" id="A0A2M8WWC7"/>
<dbReference type="NCBIfam" id="TIGR03988">
    <property type="entry name" value="antisig_RsrA"/>
    <property type="match status" value="1"/>
</dbReference>
<proteinExistence type="predicted"/>
<protein>
    <submittedName>
        <fullName evidence="2">Mycothiol system anti-sigma-R factor</fullName>
    </submittedName>
</protein>
<gene>
    <name evidence="2" type="ORF">CLV34_0097</name>
</gene>
<evidence type="ECO:0000259" key="1">
    <source>
        <dbReference type="Pfam" id="PF13490"/>
    </source>
</evidence>
<organism evidence="2 3">
    <name type="scientific">Luteimicrobium subarcticum</name>
    <dbReference type="NCBI Taxonomy" id="620910"/>
    <lineage>
        <taxon>Bacteria</taxon>
        <taxon>Bacillati</taxon>
        <taxon>Actinomycetota</taxon>
        <taxon>Actinomycetes</taxon>
        <taxon>Micrococcales</taxon>
        <taxon>Luteimicrobium</taxon>
    </lineage>
</organism>
<feature type="domain" description="Putative zinc-finger" evidence="1">
    <location>
        <begin position="15"/>
        <end position="48"/>
    </location>
</feature>
<name>A0A2M8WWC7_9MICO</name>